<gene>
    <name evidence="2" type="ORF">KL867_11005</name>
</gene>
<keyword evidence="1" id="KW-0812">Transmembrane</keyword>
<evidence type="ECO:0000313" key="3">
    <source>
        <dbReference type="Proteomes" id="UP000763802"/>
    </source>
</evidence>
<name>A0ABS5WR83_9RHOB</name>
<organism evidence="2 3">
    <name type="scientific">Falsiruegeria litorea</name>
    <dbReference type="NCBI Taxonomy" id="1280831"/>
    <lineage>
        <taxon>Bacteria</taxon>
        <taxon>Pseudomonadati</taxon>
        <taxon>Pseudomonadota</taxon>
        <taxon>Alphaproteobacteria</taxon>
        <taxon>Rhodobacterales</taxon>
        <taxon>Roseobacteraceae</taxon>
        <taxon>Falsiruegeria</taxon>
    </lineage>
</organism>
<feature type="transmembrane region" description="Helical" evidence="1">
    <location>
        <begin position="46"/>
        <end position="71"/>
    </location>
</feature>
<protein>
    <submittedName>
        <fullName evidence="2">Uncharacterized protein</fullName>
    </submittedName>
</protein>
<evidence type="ECO:0000313" key="2">
    <source>
        <dbReference type="EMBL" id="MBT3141585.1"/>
    </source>
</evidence>
<dbReference type="RefSeq" id="WP_113825352.1">
    <property type="nucleotide sequence ID" value="NZ_JAHHDY010000012.1"/>
</dbReference>
<proteinExistence type="predicted"/>
<reference evidence="2 3" key="1">
    <citation type="submission" date="2021-05" db="EMBL/GenBank/DDBJ databases">
        <title>Draft genomes of marine bacteria isolated from model chitin particles.</title>
        <authorList>
            <person name="Datta M.S."/>
            <person name="Schwartzman J.A."/>
            <person name="Cordero O."/>
        </authorList>
    </citation>
    <scope>NUCLEOTIDE SEQUENCE [LARGE SCALE GENOMIC DNA]</scope>
    <source>
        <strain evidence="2 3">4E07</strain>
    </source>
</reference>
<dbReference type="EMBL" id="JAHHDY010000012">
    <property type="protein sequence ID" value="MBT3141585.1"/>
    <property type="molecule type" value="Genomic_DNA"/>
</dbReference>
<keyword evidence="1" id="KW-0472">Membrane</keyword>
<dbReference type="Proteomes" id="UP000763802">
    <property type="component" value="Unassembled WGS sequence"/>
</dbReference>
<sequence length="325" mass="37677">MNNTSNNHSAFKYFHLNKANWPFWTSLPLMAIGIMAAVGVESPSLLTKLLIAGITELGFAFFIAHIIVATVDEREKISHRETVLNEYGAVREKLRTAERRVAAKMHLSHVLDIELPKSISDELSEYLITSRLVKRKQRIVYQLESAGKYVKLTQRFDATLENVDVQNFEFQPTFSNYGTHKPDIENTLPHIKWGLNSSEYWTSENTDSHFEPINEIMTKTTEGQEFIKPITIAPGSLIRQKVCIIVPKYCDDNEIFTNKQFSENMEIEIRYDRNEFEVDYRFLHPRIDCCTKMESPQADILNFKYPFLPSHGIVVWWVKKQPKPS</sequence>
<keyword evidence="3" id="KW-1185">Reference proteome</keyword>
<keyword evidence="1" id="KW-1133">Transmembrane helix</keyword>
<accession>A0ABS5WR83</accession>
<feature type="transmembrane region" description="Helical" evidence="1">
    <location>
        <begin position="21"/>
        <end position="40"/>
    </location>
</feature>
<evidence type="ECO:0000256" key="1">
    <source>
        <dbReference type="SAM" id="Phobius"/>
    </source>
</evidence>
<comment type="caution">
    <text evidence="2">The sequence shown here is derived from an EMBL/GenBank/DDBJ whole genome shotgun (WGS) entry which is preliminary data.</text>
</comment>